<protein>
    <submittedName>
        <fullName evidence="1">Uncharacterized protein</fullName>
    </submittedName>
</protein>
<name>A0A915ZSX4_9GLOM</name>
<dbReference type="Proteomes" id="UP000684084">
    <property type="component" value="Unassembled WGS sequence"/>
</dbReference>
<organism evidence="1 2">
    <name type="scientific">Rhizophagus irregularis</name>
    <dbReference type="NCBI Taxonomy" id="588596"/>
    <lineage>
        <taxon>Eukaryota</taxon>
        <taxon>Fungi</taxon>
        <taxon>Fungi incertae sedis</taxon>
        <taxon>Mucoromycota</taxon>
        <taxon>Glomeromycotina</taxon>
        <taxon>Glomeromycetes</taxon>
        <taxon>Glomerales</taxon>
        <taxon>Glomeraceae</taxon>
        <taxon>Rhizophagus</taxon>
    </lineage>
</organism>
<dbReference type="OrthoDB" id="2433378at2759"/>
<evidence type="ECO:0000313" key="1">
    <source>
        <dbReference type="EMBL" id="CAB5387007.1"/>
    </source>
</evidence>
<dbReference type="AlphaFoldDB" id="A0A915ZSX4"/>
<sequence>MLVIIKGLALRWLHKFKNHNGIHQQKLEGEVSSADEAAIANALPLLREYCSNYPLKRIYNMDETELFYRCCKEKKYHTYLAPV</sequence>
<evidence type="ECO:0000313" key="2">
    <source>
        <dbReference type="Proteomes" id="UP000684084"/>
    </source>
</evidence>
<proteinExistence type="predicted"/>
<comment type="caution">
    <text evidence="1">The sequence shown here is derived from an EMBL/GenBank/DDBJ whole genome shotgun (WGS) entry which is preliminary data.</text>
</comment>
<reference evidence="1" key="1">
    <citation type="submission" date="2020-05" db="EMBL/GenBank/DDBJ databases">
        <authorList>
            <person name="Rincon C."/>
            <person name="Sanders R I."/>
            <person name="Robbins C."/>
            <person name="Chaturvedi A."/>
        </authorList>
    </citation>
    <scope>NUCLEOTIDE SEQUENCE</scope>
    <source>
        <strain evidence="1">CHB12</strain>
    </source>
</reference>
<gene>
    <name evidence="1" type="ORF">CHRIB12_LOCUS19946</name>
</gene>
<dbReference type="EMBL" id="CAGKOT010000057">
    <property type="protein sequence ID" value="CAB5387007.1"/>
    <property type="molecule type" value="Genomic_DNA"/>
</dbReference>
<accession>A0A915ZSX4</accession>